<dbReference type="Gene3D" id="3.30.2350.10">
    <property type="entry name" value="Pseudouridine synthase"/>
    <property type="match status" value="1"/>
</dbReference>
<organism evidence="3 4">
    <name type="scientific">Candidatus Accumulibacter proximus</name>
    <dbReference type="NCBI Taxonomy" id="2954385"/>
    <lineage>
        <taxon>Bacteria</taxon>
        <taxon>Pseudomonadati</taxon>
        <taxon>Pseudomonadota</taxon>
        <taxon>Betaproteobacteria</taxon>
        <taxon>Candidatus Accumulibacter</taxon>
    </lineage>
</organism>
<dbReference type="EMBL" id="JADJMH010000038">
    <property type="protein sequence ID" value="MBK7677560.1"/>
    <property type="molecule type" value="Genomic_DNA"/>
</dbReference>
<comment type="caution">
    <text evidence="3">The sequence shown here is derived from an EMBL/GenBank/DDBJ whole genome shotgun (WGS) entry which is preliminary data.</text>
</comment>
<evidence type="ECO:0000313" key="4">
    <source>
        <dbReference type="Proteomes" id="UP000697998"/>
    </source>
</evidence>
<dbReference type="Proteomes" id="UP000697998">
    <property type="component" value="Unassembled WGS sequence"/>
</dbReference>
<sequence>MLPIVFCDEHLVAIHKPAGLLVHRTALDAHERRFALQMLRQQIGCRVYPVHRLDKGASGVLLFALSREVGRMLSTMFEQRLVGKRYLAVVRGYPDAAGEIDHPLRRHFDAVERVAEAALAAAAQEAISRYRRLATIELPYRVDRYPTSRYALVELEPLSGRRHQLRRHLKHIAHPIIGDATYGKGAHNRLFQRLFACDRLLLASTELRLVHPVTGASLTLTAPLAADFARLIDRLGWTCAVPPQWLPGSTDPLVPAAVDSQALGSAETL</sequence>
<dbReference type="GO" id="GO:0000455">
    <property type="term" value="P:enzyme-directed rRNA pseudouridine synthesis"/>
    <property type="evidence" value="ECO:0007669"/>
    <property type="project" value="TreeGrafter"/>
</dbReference>
<dbReference type="InterPro" id="IPR006145">
    <property type="entry name" value="PsdUridine_synth_RsuA/RluA"/>
</dbReference>
<dbReference type="PANTHER" id="PTHR21600:SF56">
    <property type="entry name" value="TRNA PSEUDOURIDINE SYNTHASE C"/>
    <property type="match status" value="1"/>
</dbReference>
<dbReference type="InterPro" id="IPR050188">
    <property type="entry name" value="RluA_PseudoU_synthase"/>
</dbReference>
<dbReference type="GO" id="GO:0140098">
    <property type="term" value="F:catalytic activity, acting on RNA"/>
    <property type="evidence" value="ECO:0007669"/>
    <property type="project" value="UniProtKB-ARBA"/>
</dbReference>
<evidence type="ECO:0000259" key="2">
    <source>
        <dbReference type="Pfam" id="PF00849"/>
    </source>
</evidence>
<dbReference type="Pfam" id="PF00849">
    <property type="entry name" value="PseudoU_synth_2"/>
    <property type="match status" value="1"/>
</dbReference>
<gene>
    <name evidence="3" type="ORF">IPJ27_24005</name>
</gene>
<dbReference type="SUPFAM" id="SSF55120">
    <property type="entry name" value="Pseudouridine synthase"/>
    <property type="match status" value="1"/>
</dbReference>
<dbReference type="InterPro" id="IPR020103">
    <property type="entry name" value="PsdUridine_synth_cat_dom_sf"/>
</dbReference>
<evidence type="ECO:0000256" key="1">
    <source>
        <dbReference type="ARBA" id="ARBA00023235"/>
    </source>
</evidence>
<dbReference type="AlphaFoldDB" id="A0A935Q1Z5"/>
<feature type="domain" description="Pseudouridine synthase RsuA/RluA-like" evidence="2">
    <location>
        <begin position="10"/>
        <end position="171"/>
    </location>
</feature>
<dbReference type="GO" id="GO:0009982">
    <property type="term" value="F:pseudouridine synthase activity"/>
    <property type="evidence" value="ECO:0007669"/>
    <property type="project" value="InterPro"/>
</dbReference>
<name>A0A935Q1Z5_9PROT</name>
<dbReference type="GO" id="GO:0003723">
    <property type="term" value="F:RNA binding"/>
    <property type="evidence" value="ECO:0007669"/>
    <property type="project" value="InterPro"/>
</dbReference>
<proteinExistence type="predicted"/>
<accession>A0A935Q1Z5</accession>
<dbReference type="PANTHER" id="PTHR21600">
    <property type="entry name" value="MITOCHONDRIAL RNA PSEUDOURIDINE SYNTHASE"/>
    <property type="match status" value="1"/>
</dbReference>
<reference evidence="3 4" key="1">
    <citation type="submission" date="2020-10" db="EMBL/GenBank/DDBJ databases">
        <title>Connecting structure to function with the recovery of over 1000 high-quality activated sludge metagenome-assembled genomes encoding full-length rRNA genes using long-read sequencing.</title>
        <authorList>
            <person name="Singleton C.M."/>
            <person name="Petriglieri F."/>
            <person name="Kristensen J.M."/>
            <person name="Kirkegaard R.H."/>
            <person name="Michaelsen T.Y."/>
            <person name="Andersen M.H."/>
            <person name="Karst S.M."/>
            <person name="Dueholm M.S."/>
            <person name="Nielsen P.H."/>
            <person name="Albertsen M."/>
        </authorList>
    </citation>
    <scope>NUCLEOTIDE SEQUENCE [LARGE SCALE GENOMIC DNA]</scope>
    <source>
        <strain evidence="3">EsbW_18-Q3-R4-48_BATAC.285</strain>
    </source>
</reference>
<evidence type="ECO:0000313" key="3">
    <source>
        <dbReference type="EMBL" id="MBK7677560.1"/>
    </source>
</evidence>
<protein>
    <submittedName>
        <fullName evidence="3">Pseudouridylate synthase</fullName>
    </submittedName>
</protein>
<keyword evidence="1" id="KW-0413">Isomerase</keyword>